<dbReference type="InterPro" id="IPR050086">
    <property type="entry name" value="MetN_ABC_transporter-like"/>
</dbReference>
<dbReference type="Gene3D" id="1.10.3720.10">
    <property type="entry name" value="MetI-like"/>
    <property type="match status" value="1"/>
</dbReference>
<dbReference type="InterPro" id="IPR027417">
    <property type="entry name" value="P-loop_NTPase"/>
</dbReference>
<comment type="caution">
    <text evidence="16">The sequence shown here is derived from an EMBL/GenBank/DDBJ whole genome shotgun (WGS) entry which is preliminary data.</text>
</comment>
<dbReference type="SUPFAM" id="SSF161098">
    <property type="entry name" value="MetI-like"/>
    <property type="match status" value="1"/>
</dbReference>
<protein>
    <submittedName>
        <fullName evidence="16">Polar amino acid transport system permease protein</fullName>
    </submittedName>
</protein>
<feature type="transmembrane region" description="Helical" evidence="12">
    <location>
        <begin position="183"/>
        <end position="204"/>
    </location>
</feature>
<dbReference type="InterPro" id="IPR017871">
    <property type="entry name" value="ABC_transporter-like_CS"/>
</dbReference>
<keyword evidence="10 12" id="KW-1133">Transmembrane helix</keyword>
<evidence type="ECO:0000256" key="8">
    <source>
        <dbReference type="ARBA" id="ARBA00022741"/>
    </source>
</evidence>
<keyword evidence="6" id="KW-1003">Cell membrane</keyword>
<evidence type="ECO:0000313" key="17">
    <source>
        <dbReference type="Proteomes" id="UP001237448"/>
    </source>
</evidence>
<name>A0ABU0FIL8_9HYPH</name>
<evidence type="ECO:0000256" key="4">
    <source>
        <dbReference type="ARBA" id="ARBA00010072"/>
    </source>
</evidence>
<keyword evidence="7 12" id="KW-0812">Transmembrane</keyword>
<dbReference type="InterPro" id="IPR003593">
    <property type="entry name" value="AAA+_ATPase"/>
</dbReference>
<dbReference type="Pfam" id="PF00005">
    <property type="entry name" value="ABC_tran"/>
    <property type="match status" value="1"/>
</dbReference>
<evidence type="ECO:0000256" key="10">
    <source>
        <dbReference type="ARBA" id="ARBA00022989"/>
    </source>
</evidence>
<evidence type="ECO:0000256" key="1">
    <source>
        <dbReference type="ARBA" id="ARBA00004202"/>
    </source>
</evidence>
<evidence type="ECO:0000256" key="13">
    <source>
        <dbReference type="SAM" id="MobiDB-lite"/>
    </source>
</evidence>
<dbReference type="InterPro" id="IPR003439">
    <property type="entry name" value="ABC_transporter-like_ATP-bd"/>
</dbReference>
<sequence>MEAFFHYLTLPFLLEGCLIVVALMVLSLLGGLVVGLGLALASDSKRWWLRYPVRAYIYIIRGTPQLLQLILLFNVLPQAGIYLSAFTSALLALTINETAFCAEIIRGGIGSVDRDQRMAAEAFGFSRGTELFVIVLPQALRAIIPTLGNEAVGLLKSTSLASVVGVNELTLRSQTIVSQNFEFLPVLVASGTMYIVMSTVLAWGQQYMEQRFSLAEKARRGAVRPLPKAGAGLPAETPPLDVPAPRAADLQTAGTLLAFEGIHIGYRGVEVIKGVDLRIRAGEVVALLGRSGSGKSTLLKSVLALTTPTAGRILVAGKPIGSAGTGRPLPYRKLVQARAAARIGMVFQNFALFGHLTALENAMSIPRWVQRLASNEAAHRGRVALIKVGLAGFADRLPHELSGGQQQRVGIARALAGDPQLLLFDEPTSALDPELVGEVNQTIRSLAHTGITMLLSTHDIGFAASVADRIVFLDGGRIAEEGGPDILARPATPALASFLRHMPAEEGRGEPEVALPVSIGQSAGAER</sequence>
<comment type="similarity">
    <text evidence="4">Belongs to the binding-protein-dependent transport system permease family. HisMQ subfamily.</text>
</comment>
<evidence type="ECO:0000256" key="12">
    <source>
        <dbReference type="RuleBase" id="RU363032"/>
    </source>
</evidence>
<dbReference type="InterPro" id="IPR000515">
    <property type="entry name" value="MetI-like"/>
</dbReference>
<dbReference type="PANTHER" id="PTHR43166">
    <property type="entry name" value="AMINO ACID IMPORT ATP-BINDING PROTEIN"/>
    <property type="match status" value="1"/>
</dbReference>
<evidence type="ECO:0000259" key="15">
    <source>
        <dbReference type="PROSITE" id="PS50928"/>
    </source>
</evidence>
<dbReference type="PANTHER" id="PTHR43166:SF35">
    <property type="entry name" value="L-CYSTINE IMPORT ATP-BINDING PROTEIN TCYN"/>
    <property type="match status" value="1"/>
</dbReference>
<evidence type="ECO:0000259" key="14">
    <source>
        <dbReference type="PROSITE" id="PS50893"/>
    </source>
</evidence>
<organism evidence="16 17">
    <name type="scientific">Labrys monachus</name>
    <dbReference type="NCBI Taxonomy" id="217067"/>
    <lineage>
        <taxon>Bacteria</taxon>
        <taxon>Pseudomonadati</taxon>
        <taxon>Pseudomonadota</taxon>
        <taxon>Alphaproteobacteria</taxon>
        <taxon>Hyphomicrobiales</taxon>
        <taxon>Xanthobacteraceae</taxon>
        <taxon>Labrys</taxon>
    </lineage>
</organism>
<keyword evidence="5 12" id="KW-0813">Transport</keyword>
<dbReference type="InterPro" id="IPR010065">
    <property type="entry name" value="AA_ABC_transptr_permease_3TM"/>
</dbReference>
<evidence type="ECO:0000256" key="6">
    <source>
        <dbReference type="ARBA" id="ARBA00022475"/>
    </source>
</evidence>
<evidence type="ECO:0000256" key="5">
    <source>
        <dbReference type="ARBA" id="ARBA00022448"/>
    </source>
</evidence>
<feature type="transmembrane region" description="Helical" evidence="12">
    <location>
        <begin position="12"/>
        <end position="41"/>
    </location>
</feature>
<dbReference type="SUPFAM" id="SSF52540">
    <property type="entry name" value="P-loop containing nucleoside triphosphate hydrolases"/>
    <property type="match status" value="1"/>
</dbReference>
<feature type="domain" description="ABC transmembrane type-1" evidence="15">
    <location>
        <begin position="13"/>
        <end position="205"/>
    </location>
</feature>
<dbReference type="SMART" id="SM00382">
    <property type="entry name" value="AAA"/>
    <property type="match status" value="1"/>
</dbReference>
<dbReference type="PROSITE" id="PS00211">
    <property type="entry name" value="ABC_TRANSPORTER_1"/>
    <property type="match status" value="1"/>
</dbReference>
<evidence type="ECO:0000256" key="11">
    <source>
        <dbReference type="ARBA" id="ARBA00023136"/>
    </source>
</evidence>
<evidence type="ECO:0000256" key="7">
    <source>
        <dbReference type="ARBA" id="ARBA00022692"/>
    </source>
</evidence>
<comment type="subcellular location">
    <subcellularLocation>
        <location evidence="2">Cell inner membrane</location>
        <topology evidence="2">Multi-pass membrane protein</topology>
    </subcellularLocation>
    <subcellularLocation>
        <location evidence="12">Cell membrane</location>
        <topology evidence="12">Multi-pass membrane protein</topology>
    </subcellularLocation>
    <subcellularLocation>
        <location evidence="1">Cell membrane</location>
        <topology evidence="1">Peripheral membrane protein</topology>
    </subcellularLocation>
</comment>
<keyword evidence="9" id="KW-0067">ATP-binding</keyword>
<dbReference type="Proteomes" id="UP001237448">
    <property type="component" value="Unassembled WGS sequence"/>
</dbReference>
<dbReference type="PROSITE" id="PS50928">
    <property type="entry name" value="ABC_TM1"/>
    <property type="match status" value="1"/>
</dbReference>
<feature type="region of interest" description="Disordered" evidence="13">
    <location>
        <begin position="506"/>
        <end position="527"/>
    </location>
</feature>
<reference evidence="16 17" key="1">
    <citation type="submission" date="2023-07" db="EMBL/GenBank/DDBJ databases">
        <title>Genomic Encyclopedia of Type Strains, Phase IV (KMG-IV): sequencing the most valuable type-strain genomes for metagenomic binning, comparative biology and taxonomic classification.</title>
        <authorList>
            <person name="Goeker M."/>
        </authorList>
    </citation>
    <scope>NUCLEOTIDE SEQUENCE [LARGE SCALE GENOMIC DNA]</scope>
    <source>
        <strain evidence="16 17">DSM 5896</strain>
    </source>
</reference>
<keyword evidence="17" id="KW-1185">Reference proteome</keyword>
<dbReference type="EMBL" id="JAUSVK010000001">
    <property type="protein sequence ID" value="MDQ0394430.1"/>
    <property type="molecule type" value="Genomic_DNA"/>
</dbReference>
<evidence type="ECO:0000313" key="16">
    <source>
        <dbReference type="EMBL" id="MDQ0394430.1"/>
    </source>
</evidence>
<dbReference type="InterPro" id="IPR035906">
    <property type="entry name" value="MetI-like_sf"/>
</dbReference>
<dbReference type="NCBIfam" id="TIGR01726">
    <property type="entry name" value="HEQRo_perm_3TM"/>
    <property type="match status" value="1"/>
</dbReference>
<dbReference type="CDD" id="cd06261">
    <property type="entry name" value="TM_PBP2"/>
    <property type="match status" value="1"/>
</dbReference>
<keyword evidence="8" id="KW-0547">Nucleotide-binding</keyword>
<comment type="similarity">
    <text evidence="3">Belongs to the ABC transporter superfamily.</text>
</comment>
<evidence type="ECO:0000256" key="3">
    <source>
        <dbReference type="ARBA" id="ARBA00005417"/>
    </source>
</evidence>
<evidence type="ECO:0000256" key="2">
    <source>
        <dbReference type="ARBA" id="ARBA00004429"/>
    </source>
</evidence>
<keyword evidence="11 12" id="KW-0472">Membrane</keyword>
<dbReference type="RefSeq" id="WP_307431427.1">
    <property type="nucleotide sequence ID" value="NZ_JAUSVK010000001.1"/>
</dbReference>
<proteinExistence type="inferred from homology"/>
<dbReference type="PROSITE" id="PS50893">
    <property type="entry name" value="ABC_TRANSPORTER_2"/>
    <property type="match status" value="1"/>
</dbReference>
<dbReference type="Pfam" id="PF00528">
    <property type="entry name" value="BPD_transp_1"/>
    <property type="match status" value="1"/>
</dbReference>
<feature type="domain" description="ABC transporter" evidence="14">
    <location>
        <begin position="257"/>
        <end position="500"/>
    </location>
</feature>
<evidence type="ECO:0000256" key="9">
    <source>
        <dbReference type="ARBA" id="ARBA00022840"/>
    </source>
</evidence>
<gene>
    <name evidence="16" type="ORF">J3R73_004222</name>
</gene>
<accession>A0ABU0FIL8</accession>
<dbReference type="Gene3D" id="3.40.50.300">
    <property type="entry name" value="P-loop containing nucleotide triphosphate hydrolases"/>
    <property type="match status" value="1"/>
</dbReference>